<name>A0ABV7EFT8_9SPHN</name>
<dbReference type="InterPro" id="IPR020843">
    <property type="entry name" value="ER"/>
</dbReference>
<dbReference type="Pfam" id="PF00107">
    <property type="entry name" value="ADH_zinc_N"/>
    <property type="match status" value="1"/>
</dbReference>
<gene>
    <name evidence="2" type="ORF">ACFODK_11870</name>
</gene>
<feature type="domain" description="Enoyl reductase (ER)" evidence="1">
    <location>
        <begin position="11"/>
        <end position="332"/>
    </location>
</feature>
<sequence>MRAWLLPEGCESFGQLYLGELPDPTPGPGEVLIAPKAWSINYRDFAVAAGKYFGGPITQPSVPLSDGAGEVLAVGEGVTAFQPGDRVQGSFFMDWVDGPQVMGRALGDGKAPGMLAEKVVLPAHGVVKVADSLSYAEAACMPCAGVTAWNALFEGGRPITAGSRVLVLGSGGVSMIALQLARAAGAEVIATSSSDEKLARVLALGAAHGVNYKAVPEWGAYVAKEFGGAHKVVEVGGVGTLQQSMNALASEGEIALIGVLADGDPPHPRQLMMTGGSIRGIFVGSVAMAIRLNAFVDAHAIKPPIGATFAFEDAGKAYAHAWGPDSFGKTVIAL</sequence>
<reference evidence="3" key="1">
    <citation type="journal article" date="2019" name="Int. J. Syst. Evol. Microbiol.">
        <title>The Global Catalogue of Microorganisms (GCM) 10K type strain sequencing project: providing services to taxonomists for standard genome sequencing and annotation.</title>
        <authorList>
            <consortium name="The Broad Institute Genomics Platform"/>
            <consortium name="The Broad Institute Genome Sequencing Center for Infectious Disease"/>
            <person name="Wu L."/>
            <person name="Ma J."/>
        </authorList>
    </citation>
    <scope>NUCLEOTIDE SEQUENCE [LARGE SCALE GENOMIC DNA]</scope>
    <source>
        <strain evidence="3">KCTC 52606</strain>
    </source>
</reference>
<dbReference type="SMART" id="SM00829">
    <property type="entry name" value="PKS_ER"/>
    <property type="match status" value="1"/>
</dbReference>
<dbReference type="SUPFAM" id="SSF50129">
    <property type="entry name" value="GroES-like"/>
    <property type="match status" value="1"/>
</dbReference>
<dbReference type="InterPro" id="IPR011032">
    <property type="entry name" value="GroES-like_sf"/>
</dbReference>
<dbReference type="PANTHER" id="PTHR45033:SF2">
    <property type="entry name" value="ZINC-TYPE ALCOHOL DEHYDROGENASE-LIKE PROTEIN C1773.06C"/>
    <property type="match status" value="1"/>
</dbReference>
<dbReference type="InterPro" id="IPR013154">
    <property type="entry name" value="ADH-like_N"/>
</dbReference>
<dbReference type="Gene3D" id="3.90.180.10">
    <property type="entry name" value="Medium-chain alcohol dehydrogenases, catalytic domain"/>
    <property type="match status" value="1"/>
</dbReference>
<evidence type="ECO:0000259" key="1">
    <source>
        <dbReference type="SMART" id="SM00829"/>
    </source>
</evidence>
<protein>
    <submittedName>
        <fullName evidence="2">NAD(P)-dependent alcohol dehydrogenase</fullName>
    </submittedName>
</protein>
<dbReference type="Pfam" id="PF08240">
    <property type="entry name" value="ADH_N"/>
    <property type="match status" value="1"/>
</dbReference>
<proteinExistence type="predicted"/>
<evidence type="ECO:0000313" key="3">
    <source>
        <dbReference type="Proteomes" id="UP001595378"/>
    </source>
</evidence>
<dbReference type="InterPro" id="IPR036291">
    <property type="entry name" value="NAD(P)-bd_dom_sf"/>
</dbReference>
<dbReference type="InterPro" id="IPR013149">
    <property type="entry name" value="ADH-like_C"/>
</dbReference>
<dbReference type="SUPFAM" id="SSF51735">
    <property type="entry name" value="NAD(P)-binding Rossmann-fold domains"/>
    <property type="match status" value="1"/>
</dbReference>
<dbReference type="PANTHER" id="PTHR45033">
    <property type="match status" value="1"/>
</dbReference>
<comment type="caution">
    <text evidence="2">The sequence shown here is derived from an EMBL/GenBank/DDBJ whole genome shotgun (WGS) entry which is preliminary data.</text>
</comment>
<dbReference type="Proteomes" id="UP001595378">
    <property type="component" value="Unassembled WGS sequence"/>
</dbReference>
<dbReference type="EMBL" id="JBHRSU010000034">
    <property type="protein sequence ID" value="MFC3101587.1"/>
    <property type="molecule type" value="Genomic_DNA"/>
</dbReference>
<keyword evidence="3" id="KW-1185">Reference proteome</keyword>
<organism evidence="2 3">
    <name type="scientific">Alteraurantiacibacter lauratis</name>
    <dbReference type="NCBI Taxonomy" id="2054627"/>
    <lineage>
        <taxon>Bacteria</taxon>
        <taxon>Pseudomonadati</taxon>
        <taxon>Pseudomonadota</taxon>
        <taxon>Alphaproteobacteria</taxon>
        <taxon>Sphingomonadales</taxon>
        <taxon>Erythrobacteraceae</taxon>
        <taxon>Alteraurantiacibacter</taxon>
    </lineage>
</organism>
<accession>A0ABV7EFT8</accession>
<dbReference type="InterPro" id="IPR052711">
    <property type="entry name" value="Zinc_ADH-like"/>
</dbReference>
<dbReference type="Gene3D" id="3.40.50.720">
    <property type="entry name" value="NAD(P)-binding Rossmann-like Domain"/>
    <property type="match status" value="1"/>
</dbReference>
<dbReference type="RefSeq" id="WP_336919018.1">
    <property type="nucleotide sequence ID" value="NZ_JBANRN010000007.1"/>
</dbReference>
<dbReference type="CDD" id="cd08276">
    <property type="entry name" value="MDR7"/>
    <property type="match status" value="1"/>
</dbReference>
<evidence type="ECO:0000313" key="2">
    <source>
        <dbReference type="EMBL" id="MFC3101587.1"/>
    </source>
</evidence>